<protein>
    <recommendedName>
        <fullName evidence="2">DNA-directed DNA polymerase</fullName>
        <ecNumber evidence="2">2.7.7.7</ecNumber>
    </recommendedName>
</protein>
<dbReference type="GO" id="GO:0006260">
    <property type="term" value="P:DNA replication"/>
    <property type="evidence" value="ECO:0007669"/>
    <property type="project" value="UniProtKB-KW"/>
</dbReference>
<dbReference type="SUPFAM" id="SSF56672">
    <property type="entry name" value="DNA/RNA polymerases"/>
    <property type="match status" value="1"/>
</dbReference>
<evidence type="ECO:0000256" key="2">
    <source>
        <dbReference type="ARBA" id="ARBA00012417"/>
    </source>
</evidence>
<keyword evidence="6" id="KW-0239">DNA-directed DNA polymerase</keyword>
<accession>A0A9E2F249</accession>
<evidence type="ECO:0000256" key="1">
    <source>
        <dbReference type="ARBA" id="ARBA00005755"/>
    </source>
</evidence>
<evidence type="ECO:0000256" key="3">
    <source>
        <dbReference type="ARBA" id="ARBA00022679"/>
    </source>
</evidence>
<dbReference type="InterPro" id="IPR004868">
    <property type="entry name" value="DNA-dir_DNA_pol_B_mt/vir"/>
</dbReference>
<comment type="catalytic activity">
    <reaction evidence="8">
        <text>DNA(n) + a 2'-deoxyribonucleoside 5'-triphosphate = DNA(n+1) + diphosphate</text>
        <dbReference type="Rhea" id="RHEA:22508"/>
        <dbReference type="Rhea" id="RHEA-COMP:17339"/>
        <dbReference type="Rhea" id="RHEA-COMP:17340"/>
        <dbReference type="ChEBI" id="CHEBI:33019"/>
        <dbReference type="ChEBI" id="CHEBI:61560"/>
        <dbReference type="ChEBI" id="CHEBI:173112"/>
        <dbReference type="EC" id="2.7.7.7"/>
    </reaction>
</comment>
<keyword evidence="5" id="KW-0235">DNA replication</keyword>
<feature type="domain" description="DNA-directed DNA polymerase family B mitochondria/virus" evidence="9">
    <location>
        <begin position="5"/>
        <end position="103"/>
    </location>
</feature>
<comment type="caution">
    <text evidence="10">The sequence shown here is derived from an EMBL/GenBank/DDBJ whole genome shotgun (WGS) entry which is preliminary data.</text>
</comment>
<dbReference type="InterPro" id="IPR043502">
    <property type="entry name" value="DNA/RNA_pol_sf"/>
</dbReference>
<dbReference type="Proteomes" id="UP000811545">
    <property type="component" value="Unassembled WGS sequence"/>
</dbReference>
<keyword evidence="7" id="KW-0238">DNA-binding</keyword>
<dbReference type="GO" id="GO:0003677">
    <property type="term" value="F:DNA binding"/>
    <property type="evidence" value="ECO:0007669"/>
    <property type="project" value="UniProtKB-KW"/>
</dbReference>
<name>A0A9E2F249_PSYF1</name>
<dbReference type="GO" id="GO:0000166">
    <property type="term" value="F:nucleotide binding"/>
    <property type="evidence" value="ECO:0007669"/>
    <property type="project" value="InterPro"/>
</dbReference>
<sequence length="313" mass="36124">MPEDIYIPVLPVRAGKLYFPVGEFSGVWTGEELQAAEKQGAIVNITEAIVWSKSYPIFKTFIQKMEYEKNNSTGARRAFFKLIQNSLYGKFGMRRERDTYMNDTPENRAKILKRGGKFLTIILACGKTMLLTTSRSYASYIQPQISSYITSLARLELFKVIDKYKDSVCYYDTDSIILTRKLAESMIDNQEYGKWKLEGEVSEAVFIQPKMYAEKLKSGKEVLKSKGLIRQEVEKLSYKSYMNIMEKIKTGAVRIEMYSGVESRQKFITSIIKGEDVDTAIYLRKSLNLRQSEKREIDYLNNTSKPLVFKKSE</sequence>
<dbReference type="GO" id="GO:0003887">
    <property type="term" value="F:DNA-directed DNA polymerase activity"/>
    <property type="evidence" value="ECO:0007669"/>
    <property type="project" value="UniProtKB-KW"/>
</dbReference>
<evidence type="ECO:0000256" key="7">
    <source>
        <dbReference type="ARBA" id="ARBA00023125"/>
    </source>
</evidence>
<evidence type="ECO:0000256" key="5">
    <source>
        <dbReference type="ARBA" id="ARBA00022705"/>
    </source>
</evidence>
<keyword evidence="3" id="KW-0808">Transferase</keyword>
<keyword evidence="4" id="KW-0548">Nucleotidyltransferase</keyword>
<dbReference type="AlphaFoldDB" id="A0A9E2F249"/>
<evidence type="ECO:0000256" key="4">
    <source>
        <dbReference type="ARBA" id="ARBA00022695"/>
    </source>
</evidence>
<evidence type="ECO:0000256" key="6">
    <source>
        <dbReference type="ARBA" id="ARBA00022932"/>
    </source>
</evidence>
<dbReference type="Pfam" id="PF03175">
    <property type="entry name" value="DNA_pol_B_2"/>
    <property type="match status" value="1"/>
</dbReference>
<evidence type="ECO:0000313" key="11">
    <source>
        <dbReference type="Proteomes" id="UP000811545"/>
    </source>
</evidence>
<dbReference type="PANTHER" id="PTHR33568">
    <property type="entry name" value="DNA POLYMERASE"/>
    <property type="match status" value="1"/>
</dbReference>
<evidence type="ECO:0000259" key="9">
    <source>
        <dbReference type="Pfam" id="PF03175"/>
    </source>
</evidence>
<evidence type="ECO:0000256" key="8">
    <source>
        <dbReference type="ARBA" id="ARBA00049244"/>
    </source>
</evidence>
<comment type="similarity">
    <text evidence="1">Belongs to the DNA polymerase type-B family.</text>
</comment>
<reference evidence="10 11" key="1">
    <citation type="journal article" date="2021" name="bioRxiv">
        <title>Unique metabolic strategies in Hadean analogues reveal hints for primordial physiology.</title>
        <authorList>
            <person name="Nobu M.K."/>
            <person name="Nakai R."/>
            <person name="Tamazawa S."/>
            <person name="Mori H."/>
            <person name="Toyoda A."/>
            <person name="Ijiri A."/>
            <person name="Suzuki S."/>
            <person name="Kurokawa K."/>
            <person name="Kamagata Y."/>
            <person name="Tamaki H."/>
        </authorList>
    </citation>
    <scope>NUCLEOTIDE SEQUENCE [LARGE SCALE GENOMIC DNA]</scope>
    <source>
        <strain evidence="10">BS525</strain>
    </source>
</reference>
<dbReference type="EC" id="2.7.7.7" evidence="2"/>
<gene>
    <name evidence="10" type="ORF">DDT42_02071</name>
</gene>
<proteinExistence type="inferred from homology"/>
<dbReference type="EMBL" id="QLTW01000366">
    <property type="protein sequence ID" value="MBT9146189.1"/>
    <property type="molecule type" value="Genomic_DNA"/>
</dbReference>
<evidence type="ECO:0000313" key="10">
    <source>
        <dbReference type="EMBL" id="MBT9146189.1"/>
    </source>
</evidence>
<dbReference type="Gene3D" id="3.90.1600.10">
    <property type="entry name" value="Palm domain of DNA polymerase"/>
    <property type="match status" value="1"/>
</dbReference>
<dbReference type="PANTHER" id="PTHR33568:SF3">
    <property type="entry name" value="DNA-DIRECTED DNA POLYMERASE"/>
    <property type="match status" value="1"/>
</dbReference>
<dbReference type="InterPro" id="IPR023211">
    <property type="entry name" value="DNA_pol_palm_dom_sf"/>
</dbReference>
<organism evidence="10 11">
    <name type="scientific">Psychracetigena formicireducens</name>
    <dbReference type="NCBI Taxonomy" id="2986056"/>
    <lineage>
        <taxon>Bacteria</taxon>
        <taxon>Bacillati</taxon>
        <taxon>Candidatus Lithacetigenota</taxon>
        <taxon>Candidatus Psychracetigena</taxon>
    </lineage>
</organism>